<accession>A0AAV4Q6H3</accession>
<comment type="caution">
    <text evidence="1">The sequence shown here is derived from an EMBL/GenBank/DDBJ whole genome shotgun (WGS) entry which is preliminary data.</text>
</comment>
<protein>
    <submittedName>
        <fullName evidence="1">Uncharacterized protein</fullName>
    </submittedName>
</protein>
<dbReference type="Proteomes" id="UP001054945">
    <property type="component" value="Unassembled WGS sequence"/>
</dbReference>
<gene>
    <name evidence="1" type="ORF">CEXT_555361</name>
</gene>
<evidence type="ECO:0000313" key="2">
    <source>
        <dbReference type="Proteomes" id="UP001054945"/>
    </source>
</evidence>
<evidence type="ECO:0000313" key="1">
    <source>
        <dbReference type="EMBL" id="GIY04927.1"/>
    </source>
</evidence>
<keyword evidence="2" id="KW-1185">Reference proteome</keyword>
<name>A0AAV4Q6H3_CAEEX</name>
<proteinExistence type="predicted"/>
<sequence length="84" mass="9566">MSKEEIAQCFSPPIAKYVAILPGVKAIIQSAMTETNTDHLNRIENNDEHLENSKKNAKISPSKLNIITKKNWILSELEFQPRMD</sequence>
<organism evidence="1 2">
    <name type="scientific">Caerostris extrusa</name>
    <name type="common">Bark spider</name>
    <name type="synonym">Caerostris bankana</name>
    <dbReference type="NCBI Taxonomy" id="172846"/>
    <lineage>
        <taxon>Eukaryota</taxon>
        <taxon>Metazoa</taxon>
        <taxon>Ecdysozoa</taxon>
        <taxon>Arthropoda</taxon>
        <taxon>Chelicerata</taxon>
        <taxon>Arachnida</taxon>
        <taxon>Araneae</taxon>
        <taxon>Araneomorphae</taxon>
        <taxon>Entelegynae</taxon>
        <taxon>Araneoidea</taxon>
        <taxon>Araneidae</taxon>
        <taxon>Caerostris</taxon>
    </lineage>
</organism>
<reference evidence="1 2" key="1">
    <citation type="submission" date="2021-06" db="EMBL/GenBank/DDBJ databases">
        <title>Caerostris extrusa draft genome.</title>
        <authorList>
            <person name="Kono N."/>
            <person name="Arakawa K."/>
        </authorList>
    </citation>
    <scope>NUCLEOTIDE SEQUENCE [LARGE SCALE GENOMIC DNA]</scope>
</reference>
<dbReference type="EMBL" id="BPLR01005773">
    <property type="protein sequence ID" value="GIY04927.1"/>
    <property type="molecule type" value="Genomic_DNA"/>
</dbReference>
<dbReference type="AlphaFoldDB" id="A0AAV4Q6H3"/>